<protein>
    <recommendedName>
        <fullName evidence="3">30S ribosomal protein S10</fullName>
    </recommendedName>
</protein>
<dbReference type="AlphaFoldDB" id="A0A934UDU4"/>
<gene>
    <name evidence="1" type="ORF">JHK64_05730</name>
</gene>
<reference evidence="1 2" key="1">
    <citation type="journal article" date="2021" name="Int. J. Syst. Evol. Microbiol.">
        <title>Streptococcus vicugnae sp. nov., isolated from faeces of alpacas (Vicugna pacos) and cattle (Bos taurus), Streptococcus zalophi sp. nov., and Streptococcus pacificus sp. nov., isolated from respiratory tract of California sea lions (Zalophus californianus).</title>
        <authorList>
            <person name="Volokhov D.V."/>
            <person name="Zagorodnyaya T.A."/>
            <person name="Shen Z."/>
            <person name="Blom J."/>
            <person name="Furtak V.A."/>
            <person name="Eisenberg T."/>
            <person name="Fan P."/>
            <person name="Jeong K.C."/>
            <person name="Gao Y."/>
            <person name="Zhang S."/>
            <person name="Amselle M."/>
        </authorList>
    </citation>
    <scope>NUCLEOTIDE SEQUENCE [LARGE SCALE GENOMIC DNA]</scope>
    <source>
        <strain evidence="2">CSL7508-lung</strain>
    </source>
</reference>
<evidence type="ECO:0000313" key="2">
    <source>
        <dbReference type="Proteomes" id="UP000644875"/>
    </source>
</evidence>
<dbReference type="RefSeq" id="WP_199568045.1">
    <property type="nucleotide sequence ID" value="NZ_JAENBP010000006.1"/>
</dbReference>
<name>A0A934UDU4_9STRE</name>
<dbReference type="EMBL" id="JAENBP010000006">
    <property type="protein sequence ID" value="MBJ8350129.1"/>
    <property type="molecule type" value="Genomic_DNA"/>
</dbReference>
<evidence type="ECO:0008006" key="3">
    <source>
        <dbReference type="Google" id="ProtNLM"/>
    </source>
</evidence>
<comment type="caution">
    <text evidence="1">The sequence shown here is derived from an EMBL/GenBank/DDBJ whole genome shotgun (WGS) entry which is preliminary data.</text>
</comment>
<dbReference type="Proteomes" id="UP000644875">
    <property type="component" value="Unassembled WGS sequence"/>
</dbReference>
<keyword evidence="2" id="KW-1185">Reference proteome</keyword>
<sequence length="47" mass="5595">MGKYQLDYKGQKQVERFHEKHSRTKGDQKARVNALKECFLGKKIKKD</sequence>
<evidence type="ECO:0000313" key="1">
    <source>
        <dbReference type="EMBL" id="MBJ8350129.1"/>
    </source>
</evidence>
<accession>A0A934UDU4</accession>
<proteinExistence type="predicted"/>
<organism evidence="1 2">
    <name type="scientific">Streptococcus zalophi</name>
    <dbReference type="NCBI Taxonomy" id="640031"/>
    <lineage>
        <taxon>Bacteria</taxon>
        <taxon>Bacillati</taxon>
        <taxon>Bacillota</taxon>
        <taxon>Bacilli</taxon>
        <taxon>Lactobacillales</taxon>
        <taxon>Streptococcaceae</taxon>
        <taxon>Streptococcus</taxon>
    </lineage>
</organism>